<accession>A0A929L224</accession>
<dbReference type="RefSeq" id="WP_194114217.1">
    <property type="nucleotide sequence ID" value="NZ_JADFFL010000017.1"/>
</dbReference>
<reference evidence="2" key="1">
    <citation type="submission" date="2020-10" db="EMBL/GenBank/DDBJ databases">
        <title>Mucilaginibacter mali sp. nov., isolated from rhizosphere soil of apple orchard.</title>
        <authorList>
            <person name="Lee J.-S."/>
            <person name="Kim H.S."/>
            <person name="Kim J.-S."/>
        </authorList>
    </citation>
    <scope>NUCLEOTIDE SEQUENCE</scope>
    <source>
        <strain evidence="2">KCTC 22746</strain>
    </source>
</reference>
<organism evidence="2 3">
    <name type="scientific">Mucilaginibacter myungsuensis</name>
    <dbReference type="NCBI Taxonomy" id="649104"/>
    <lineage>
        <taxon>Bacteria</taxon>
        <taxon>Pseudomonadati</taxon>
        <taxon>Bacteroidota</taxon>
        <taxon>Sphingobacteriia</taxon>
        <taxon>Sphingobacteriales</taxon>
        <taxon>Sphingobacteriaceae</taxon>
        <taxon>Mucilaginibacter</taxon>
    </lineage>
</organism>
<protein>
    <recommendedName>
        <fullName evidence="4">Lipoprotein</fullName>
    </recommendedName>
</protein>
<comment type="caution">
    <text evidence="2">The sequence shown here is derived from an EMBL/GenBank/DDBJ whole genome shotgun (WGS) entry which is preliminary data.</text>
</comment>
<gene>
    <name evidence="2" type="ORF">IRJ16_22710</name>
</gene>
<dbReference type="EMBL" id="JADFFL010000017">
    <property type="protein sequence ID" value="MBE9664708.1"/>
    <property type="molecule type" value="Genomic_DNA"/>
</dbReference>
<sequence>MLPKIMMKYLFGLLLLCICIACDQPKKPVAATSSADKQIPNHLLITPGGGIGKVTVGENAETVLKALGKPDAGDAAMGSQLMTWYDNHVKSGHRFTVFSHRENGGPRDPISAVKAIRITSPEFRTTGGAHTGVPIADVKKEFSLQRTQSSGVTIYTDSASGIAFEIDARDNCSAIIVFARGGMADTYLNMRE</sequence>
<evidence type="ECO:0008006" key="4">
    <source>
        <dbReference type="Google" id="ProtNLM"/>
    </source>
</evidence>
<evidence type="ECO:0000256" key="1">
    <source>
        <dbReference type="SAM" id="SignalP"/>
    </source>
</evidence>
<keyword evidence="1" id="KW-0732">Signal</keyword>
<proteinExistence type="predicted"/>
<name>A0A929L224_9SPHI</name>
<dbReference type="AlphaFoldDB" id="A0A929L224"/>
<feature type="signal peptide" evidence="1">
    <location>
        <begin position="1"/>
        <end position="23"/>
    </location>
</feature>
<keyword evidence="3" id="KW-1185">Reference proteome</keyword>
<feature type="chain" id="PRO_5037011777" description="Lipoprotein" evidence="1">
    <location>
        <begin position="24"/>
        <end position="192"/>
    </location>
</feature>
<evidence type="ECO:0000313" key="3">
    <source>
        <dbReference type="Proteomes" id="UP000622475"/>
    </source>
</evidence>
<dbReference type="Proteomes" id="UP000622475">
    <property type="component" value="Unassembled WGS sequence"/>
</dbReference>
<evidence type="ECO:0000313" key="2">
    <source>
        <dbReference type="EMBL" id="MBE9664708.1"/>
    </source>
</evidence>